<evidence type="ECO:0000313" key="2">
    <source>
        <dbReference type="Proteomes" id="UP000790377"/>
    </source>
</evidence>
<comment type="caution">
    <text evidence="1">The sequence shown here is derived from an EMBL/GenBank/DDBJ whole genome shotgun (WGS) entry which is preliminary data.</text>
</comment>
<proteinExistence type="predicted"/>
<accession>A0ACB8AJE7</accession>
<evidence type="ECO:0000313" key="1">
    <source>
        <dbReference type="EMBL" id="KAH7913274.1"/>
    </source>
</evidence>
<protein>
    <submittedName>
        <fullName evidence="1">Cytochrome P450</fullName>
    </submittedName>
</protein>
<gene>
    <name evidence="1" type="ORF">BJ138DRAFT_1059423</name>
</gene>
<sequence>MSYTTGTKVVCALLVVGLTAKIITRARARKGKEPYPPGPPPLPLLGNVLDINVDHPWLTYTEWSATYGDLIFTQILNQHIVVIGSEHVAKALLDKRSQIYSGRPLGLVPINELFGVGFSSIFMPYNDLWRLHRRLFHQAFRADAAPSFRPIQMRKSHQLLLNILSTPDNFAAHLQTLSTSIIMAIVYDYETAASDDPIVETVKRALELVIEEIRPEVTAILSLFPILKHIPAWFPGARFKRKALLSRKYASEWKETPFQYVKSQMALENAAPSMVSDALRKIEGKDESGHMERAIKESAASSFAAASETTFSVLMVFALAMVLNPDVQAKAQAEIDSAVGFDRLPDWDDRPLLPYVDAIIRETLRWHPVVPLGIPHAAVDDDIYEGQFIPKGATVMANAWAMSQNPEKYPNPSEFNPERFFLPSGELNDDLVGFAFGFGRRVCVGRHVADASLWAAIVNMLAVFSFQKLRDEEGKVVEFEPKWSAGVTTHPEPFPCMIVPRSKTLDVTKLTEFIQAIDVID</sequence>
<reference evidence="1" key="1">
    <citation type="journal article" date="2021" name="New Phytol.">
        <title>Evolutionary innovations through gain and loss of genes in the ectomycorrhizal Boletales.</title>
        <authorList>
            <person name="Wu G."/>
            <person name="Miyauchi S."/>
            <person name="Morin E."/>
            <person name="Kuo A."/>
            <person name="Drula E."/>
            <person name="Varga T."/>
            <person name="Kohler A."/>
            <person name="Feng B."/>
            <person name="Cao Y."/>
            <person name="Lipzen A."/>
            <person name="Daum C."/>
            <person name="Hundley H."/>
            <person name="Pangilinan J."/>
            <person name="Johnson J."/>
            <person name="Barry K."/>
            <person name="LaButti K."/>
            <person name="Ng V."/>
            <person name="Ahrendt S."/>
            <person name="Min B."/>
            <person name="Choi I.G."/>
            <person name="Park H."/>
            <person name="Plett J.M."/>
            <person name="Magnuson J."/>
            <person name="Spatafora J.W."/>
            <person name="Nagy L.G."/>
            <person name="Henrissat B."/>
            <person name="Grigoriev I.V."/>
            <person name="Yang Z.L."/>
            <person name="Xu J."/>
            <person name="Martin F.M."/>
        </authorList>
    </citation>
    <scope>NUCLEOTIDE SEQUENCE</scope>
    <source>
        <strain evidence="1">ATCC 28755</strain>
    </source>
</reference>
<dbReference type="EMBL" id="MU267634">
    <property type="protein sequence ID" value="KAH7913274.1"/>
    <property type="molecule type" value="Genomic_DNA"/>
</dbReference>
<dbReference type="Proteomes" id="UP000790377">
    <property type="component" value="Unassembled WGS sequence"/>
</dbReference>
<keyword evidence="2" id="KW-1185">Reference proteome</keyword>
<organism evidence="1 2">
    <name type="scientific">Hygrophoropsis aurantiaca</name>
    <dbReference type="NCBI Taxonomy" id="72124"/>
    <lineage>
        <taxon>Eukaryota</taxon>
        <taxon>Fungi</taxon>
        <taxon>Dikarya</taxon>
        <taxon>Basidiomycota</taxon>
        <taxon>Agaricomycotina</taxon>
        <taxon>Agaricomycetes</taxon>
        <taxon>Agaricomycetidae</taxon>
        <taxon>Boletales</taxon>
        <taxon>Coniophorineae</taxon>
        <taxon>Hygrophoropsidaceae</taxon>
        <taxon>Hygrophoropsis</taxon>
    </lineage>
</organism>
<name>A0ACB8AJE7_9AGAM</name>